<organism evidence="2 3">
    <name type="scientific">Pacificibacter maritimus</name>
    <dbReference type="NCBI Taxonomy" id="762213"/>
    <lineage>
        <taxon>Bacteria</taxon>
        <taxon>Pseudomonadati</taxon>
        <taxon>Pseudomonadota</taxon>
        <taxon>Alphaproteobacteria</taxon>
        <taxon>Rhodobacterales</taxon>
        <taxon>Roseobacteraceae</taxon>
        <taxon>Pacificibacter</taxon>
    </lineage>
</organism>
<feature type="transmembrane region" description="Helical" evidence="1">
    <location>
        <begin position="214"/>
        <end position="237"/>
    </location>
</feature>
<feature type="transmembrane region" description="Helical" evidence="1">
    <location>
        <begin position="152"/>
        <end position="173"/>
    </location>
</feature>
<sequence length="254" mass="26969">MFETLSALFFAHVLADYVFQTQKMVETKDRASSIILHGLTVYLCAIVALGSIDWRIAVLAGLHFITDGLKAYWVKTRADDGIKPYLIDQLVHLVTVAGLAAIAPSLFADGVWAKDLSEGGLLMVQAWAPSAMLFTAGAIYATRAGGFAVGKLMIPFAAGAPAASLPKGGMMIGQLERGLIFLMFIAGQPAGIGFLIAAKSVLRFDAASKNEKAEYVIIGTLASFSWAIAIAILTLALHNGLNGLPLLEITRSKD</sequence>
<gene>
    <name evidence="2" type="ORF">EDD53_0886</name>
</gene>
<dbReference type="InterPro" id="IPR021737">
    <property type="entry name" value="Phage_phiKZ_Orf197"/>
</dbReference>
<evidence type="ECO:0000256" key="1">
    <source>
        <dbReference type="SAM" id="Phobius"/>
    </source>
</evidence>
<comment type="caution">
    <text evidence="2">The sequence shown here is derived from an EMBL/GenBank/DDBJ whole genome shotgun (WGS) entry which is preliminary data.</text>
</comment>
<dbReference type="Pfam" id="PF11750">
    <property type="entry name" value="DUF3307"/>
    <property type="match status" value="1"/>
</dbReference>
<dbReference type="OrthoDB" id="8536716at2"/>
<feature type="transmembrane region" description="Helical" evidence="1">
    <location>
        <begin position="119"/>
        <end position="140"/>
    </location>
</feature>
<evidence type="ECO:0000313" key="3">
    <source>
        <dbReference type="Proteomes" id="UP000269689"/>
    </source>
</evidence>
<protein>
    <submittedName>
        <fullName evidence="2">Uncharacterized protein DUF3307</fullName>
    </submittedName>
</protein>
<proteinExistence type="predicted"/>
<dbReference type="RefSeq" id="WP_123791942.1">
    <property type="nucleotide sequence ID" value="NZ_RKQK01000001.1"/>
</dbReference>
<dbReference type="AlphaFoldDB" id="A0A3N4UP03"/>
<reference evidence="2 3" key="1">
    <citation type="submission" date="2018-11" db="EMBL/GenBank/DDBJ databases">
        <title>Genomic Encyclopedia of Type Strains, Phase IV (KMG-IV): sequencing the most valuable type-strain genomes for metagenomic binning, comparative biology and taxonomic classification.</title>
        <authorList>
            <person name="Goeker M."/>
        </authorList>
    </citation>
    <scope>NUCLEOTIDE SEQUENCE [LARGE SCALE GENOMIC DNA]</scope>
    <source>
        <strain evidence="2 3">DSM 104731</strain>
    </source>
</reference>
<name>A0A3N4UP03_9RHOB</name>
<feature type="transmembrane region" description="Helical" evidence="1">
    <location>
        <begin position="39"/>
        <end position="65"/>
    </location>
</feature>
<keyword evidence="3" id="KW-1185">Reference proteome</keyword>
<evidence type="ECO:0000313" key="2">
    <source>
        <dbReference type="EMBL" id="RPE71758.1"/>
    </source>
</evidence>
<keyword evidence="1" id="KW-1133">Transmembrane helix</keyword>
<keyword evidence="1" id="KW-0472">Membrane</keyword>
<dbReference type="Proteomes" id="UP000269689">
    <property type="component" value="Unassembled WGS sequence"/>
</dbReference>
<feature type="transmembrane region" description="Helical" evidence="1">
    <location>
        <begin position="179"/>
        <end position="202"/>
    </location>
</feature>
<accession>A0A3N4UP03</accession>
<keyword evidence="1" id="KW-0812">Transmembrane</keyword>
<feature type="transmembrane region" description="Helical" evidence="1">
    <location>
        <begin position="86"/>
        <end position="107"/>
    </location>
</feature>
<dbReference type="EMBL" id="RKQK01000001">
    <property type="protein sequence ID" value="RPE71758.1"/>
    <property type="molecule type" value="Genomic_DNA"/>
</dbReference>